<feature type="transmembrane region" description="Helical" evidence="1">
    <location>
        <begin position="12"/>
        <end position="37"/>
    </location>
</feature>
<gene>
    <name evidence="2" type="ORF">QRX60_27665</name>
</gene>
<name>A0A9Y2JI91_9PSEU</name>
<protein>
    <submittedName>
        <fullName evidence="2">Uncharacterized protein</fullName>
    </submittedName>
</protein>
<evidence type="ECO:0000256" key="1">
    <source>
        <dbReference type="SAM" id="Phobius"/>
    </source>
</evidence>
<dbReference type="RefSeq" id="WP_285994352.1">
    <property type="nucleotide sequence ID" value="NZ_CP127295.1"/>
</dbReference>
<keyword evidence="3" id="KW-1185">Reference proteome</keyword>
<reference evidence="2 3" key="1">
    <citation type="submission" date="2023-06" db="EMBL/GenBank/DDBJ databases">
        <authorList>
            <person name="Oyuntsetseg B."/>
            <person name="Kim S.B."/>
        </authorList>
    </citation>
    <scope>NUCLEOTIDE SEQUENCE [LARGE SCALE GENOMIC DNA]</scope>
    <source>
        <strain evidence="2 3">4-36</strain>
    </source>
</reference>
<proteinExistence type="predicted"/>
<organism evidence="2 3">
    <name type="scientific">Amycolatopsis mongoliensis</name>
    <dbReference type="NCBI Taxonomy" id="715475"/>
    <lineage>
        <taxon>Bacteria</taxon>
        <taxon>Bacillati</taxon>
        <taxon>Actinomycetota</taxon>
        <taxon>Actinomycetes</taxon>
        <taxon>Pseudonocardiales</taxon>
        <taxon>Pseudonocardiaceae</taxon>
        <taxon>Amycolatopsis</taxon>
    </lineage>
</organism>
<keyword evidence="1" id="KW-0812">Transmembrane</keyword>
<evidence type="ECO:0000313" key="2">
    <source>
        <dbReference type="EMBL" id="WIX97861.1"/>
    </source>
</evidence>
<dbReference type="KEGG" id="amog:QRX60_27665"/>
<evidence type="ECO:0000313" key="3">
    <source>
        <dbReference type="Proteomes" id="UP001239397"/>
    </source>
</evidence>
<sequence length="183" mass="19832">MEAELARELERVGAVALRATACGMAWVVGLVVLLISYSSGSDILSFVAFVVIAASVCFTPGAVLWWMRYESVRRTGWRAVTVQAVFVSEPAGCLAAAFSRPGMDPGRKLDYVVRYRDGDGARLRGGASLWHRPPPLAFDRAQPAWVGGTGRSCVVLFAVSRWGPRRPRAVPATFLADLPARPQ</sequence>
<dbReference type="Proteomes" id="UP001239397">
    <property type="component" value="Chromosome"/>
</dbReference>
<accession>A0A9Y2JI91</accession>
<keyword evidence="1" id="KW-0472">Membrane</keyword>
<dbReference type="AlphaFoldDB" id="A0A9Y2JI91"/>
<dbReference type="EMBL" id="CP127295">
    <property type="protein sequence ID" value="WIX97861.1"/>
    <property type="molecule type" value="Genomic_DNA"/>
</dbReference>
<keyword evidence="1" id="KW-1133">Transmembrane helix</keyword>
<feature type="transmembrane region" description="Helical" evidence="1">
    <location>
        <begin position="43"/>
        <end position="67"/>
    </location>
</feature>